<dbReference type="CDD" id="cd07821">
    <property type="entry name" value="PYR_PYL_RCAR_like"/>
    <property type="match status" value="1"/>
</dbReference>
<proteinExistence type="predicted"/>
<dbReference type="OrthoDB" id="5185789at2"/>
<dbReference type="Gene3D" id="3.30.530.20">
    <property type="match status" value="1"/>
</dbReference>
<dbReference type="AlphaFoldDB" id="D1A298"/>
<dbReference type="RefSeq" id="WP_012854534.1">
    <property type="nucleotide sequence ID" value="NC_013510.1"/>
</dbReference>
<dbReference type="InterPro" id="IPR019587">
    <property type="entry name" value="Polyketide_cyclase/dehydratase"/>
</dbReference>
<keyword evidence="2" id="KW-1185">Reference proteome</keyword>
<dbReference type="Proteomes" id="UP000001918">
    <property type="component" value="Chromosome"/>
</dbReference>
<dbReference type="eggNOG" id="COG3832">
    <property type="taxonomic scope" value="Bacteria"/>
</dbReference>
<sequence length="151" mass="16435">MQYTIDLTATSSAPPEVLFAHVAVAEAWPVWSGLPGRARRIRPGVGTGDGVGAVRQMGPAREEAVLYEPPTRYAYRMLAGLPVDDYRADVTFRARPEGGTAVRWQACFTRRIPGTGALMKAVLTRLLSRAAEGLARHAEHCPPSCPARRPR</sequence>
<gene>
    <name evidence="1" type="ordered locus">Tcur_4224</name>
</gene>
<dbReference type="STRING" id="471852.Tcur_4224"/>
<dbReference type="HOGENOM" id="CLU_122733_1_0_11"/>
<organism evidence="1 2">
    <name type="scientific">Thermomonospora curvata (strain ATCC 19995 / DSM 43183 / JCM 3096 / KCTC 9072 / NBRC 15933 / NCIMB 10081 / Henssen B9)</name>
    <dbReference type="NCBI Taxonomy" id="471852"/>
    <lineage>
        <taxon>Bacteria</taxon>
        <taxon>Bacillati</taxon>
        <taxon>Actinomycetota</taxon>
        <taxon>Actinomycetes</taxon>
        <taxon>Streptosporangiales</taxon>
        <taxon>Thermomonosporaceae</taxon>
        <taxon>Thermomonospora</taxon>
    </lineage>
</organism>
<reference evidence="1 2" key="1">
    <citation type="journal article" date="2011" name="Stand. Genomic Sci.">
        <title>Complete genome sequence of Thermomonospora curvata type strain (B9).</title>
        <authorList>
            <person name="Chertkov O."/>
            <person name="Sikorski J."/>
            <person name="Nolan M."/>
            <person name="Lapidus A."/>
            <person name="Lucas S."/>
            <person name="Del Rio T.G."/>
            <person name="Tice H."/>
            <person name="Cheng J.F."/>
            <person name="Goodwin L."/>
            <person name="Pitluck S."/>
            <person name="Liolios K."/>
            <person name="Ivanova N."/>
            <person name="Mavromatis K."/>
            <person name="Mikhailova N."/>
            <person name="Ovchinnikova G."/>
            <person name="Pati A."/>
            <person name="Chen A."/>
            <person name="Palaniappan K."/>
            <person name="Djao O.D."/>
            <person name="Land M."/>
            <person name="Hauser L."/>
            <person name="Chang Y.J."/>
            <person name="Jeffries C.D."/>
            <person name="Brettin T."/>
            <person name="Han C."/>
            <person name="Detter J.C."/>
            <person name="Rohde M."/>
            <person name="Goker M."/>
            <person name="Woyke T."/>
            <person name="Bristow J."/>
            <person name="Eisen J.A."/>
            <person name="Markowitz V."/>
            <person name="Hugenholtz P."/>
            <person name="Klenk H.P."/>
            <person name="Kyrpides N.C."/>
        </authorList>
    </citation>
    <scope>NUCLEOTIDE SEQUENCE [LARGE SCALE GENOMIC DNA]</scope>
    <source>
        <strain evidence="2">ATCC 19995 / DSM 43183 / JCM 3096 / KCTC 9072 / NBRC 15933 / NCIMB 10081 / Henssen B9</strain>
    </source>
</reference>
<dbReference type="Pfam" id="PF10604">
    <property type="entry name" value="Polyketide_cyc2"/>
    <property type="match status" value="1"/>
</dbReference>
<name>D1A298_THECD</name>
<dbReference type="InterPro" id="IPR023393">
    <property type="entry name" value="START-like_dom_sf"/>
</dbReference>
<protein>
    <submittedName>
        <fullName evidence="1">Cyclase/dehydrase</fullName>
    </submittedName>
</protein>
<dbReference type="SUPFAM" id="SSF55961">
    <property type="entry name" value="Bet v1-like"/>
    <property type="match status" value="1"/>
</dbReference>
<dbReference type="EMBL" id="CP001738">
    <property type="protein sequence ID" value="ACY99751.1"/>
    <property type="molecule type" value="Genomic_DNA"/>
</dbReference>
<accession>D1A298</accession>
<evidence type="ECO:0000313" key="1">
    <source>
        <dbReference type="EMBL" id="ACY99751.1"/>
    </source>
</evidence>
<dbReference type="KEGG" id="tcu:Tcur_4224"/>
<evidence type="ECO:0000313" key="2">
    <source>
        <dbReference type="Proteomes" id="UP000001918"/>
    </source>
</evidence>